<evidence type="ECO:0000313" key="1">
    <source>
        <dbReference type="EMBL" id="ABS69474.1"/>
    </source>
</evidence>
<proteinExistence type="predicted"/>
<keyword evidence="2" id="KW-1185">Reference proteome</keyword>
<dbReference type="Gene3D" id="2.50.20.20">
    <property type="match status" value="1"/>
</dbReference>
<dbReference type="AlphaFoldDB" id="A7IN81"/>
<reference evidence="1 2" key="1">
    <citation type="submission" date="2007-07" db="EMBL/GenBank/DDBJ databases">
        <title>Complete sequence of chromosome of Xanthobacter autotrophicus Py2.</title>
        <authorList>
            <consortium name="US DOE Joint Genome Institute"/>
            <person name="Copeland A."/>
            <person name="Lucas S."/>
            <person name="Lapidus A."/>
            <person name="Barry K."/>
            <person name="Glavina del Rio T."/>
            <person name="Hammon N."/>
            <person name="Israni S."/>
            <person name="Dalin E."/>
            <person name="Tice H."/>
            <person name="Pitluck S."/>
            <person name="Sims D."/>
            <person name="Brettin T."/>
            <person name="Bruce D."/>
            <person name="Detter J.C."/>
            <person name="Han C."/>
            <person name="Tapia R."/>
            <person name="Brainard J."/>
            <person name="Schmutz J."/>
            <person name="Larimer F."/>
            <person name="Land M."/>
            <person name="Hauser L."/>
            <person name="Kyrpides N."/>
            <person name="Kim E."/>
            <person name="Ensigns S.A."/>
            <person name="Richardson P."/>
        </authorList>
    </citation>
    <scope>NUCLEOTIDE SEQUENCE [LARGE SCALE GENOMIC DNA]</scope>
    <source>
        <strain evidence="2">ATCC BAA-1158 / Py2</strain>
    </source>
</reference>
<dbReference type="Proteomes" id="UP000002417">
    <property type="component" value="Chromosome"/>
</dbReference>
<gene>
    <name evidence="1" type="ordered locus">Xaut_4253</name>
</gene>
<dbReference type="EMBL" id="CP000781">
    <property type="protein sequence ID" value="ABS69474.1"/>
    <property type="molecule type" value="Genomic_DNA"/>
</dbReference>
<dbReference type="KEGG" id="xau:Xaut_4253"/>
<sequence length="189" mass="20485">MVWKPSAHSRCHHAEPSMRALATIFAPARFTPVLAAVAILAQVQGARADDCQTIYNAYEALSKAPAYRQTMTFAGVPPMELIAVGDAIYMKHGPSWQKMSVEPGMRAAMQKQTMPSAAALKACSQVGTETVRGQAATIYQYTPPPLEGADPLGPQRVWIGDKGLPLRMTSQQENTDVNLFYDNVVAPIP</sequence>
<accession>A7IN81</accession>
<name>A7IN81_XANP2</name>
<dbReference type="HOGENOM" id="CLU_1433974_0_0_5"/>
<evidence type="ECO:0000313" key="2">
    <source>
        <dbReference type="Proteomes" id="UP000002417"/>
    </source>
</evidence>
<organism evidence="1 2">
    <name type="scientific">Xanthobacter autotrophicus (strain ATCC BAA-1158 / Py2)</name>
    <dbReference type="NCBI Taxonomy" id="78245"/>
    <lineage>
        <taxon>Bacteria</taxon>
        <taxon>Pseudomonadati</taxon>
        <taxon>Pseudomonadota</taxon>
        <taxon>Alphaproteobacteria</taxon>
        <taxon>Hyphomicrobiales</taxon>
        <taxon>Xanthobacteraceae</taxon>
        <taxon>Xanthobacter</taxon>
    </lineage>
</organism>
<protein>
    <submittedName>
        <fullName evidence="1">Uncharacterized protein</fullName>
    </submittedName>
</protein>
<dbReference type="eggNOG" id="ENOG5033ICU">
    <property type="taxonomic scope" value="Bacteria"/>
</dbReference>